<dbReference type="PANTHER" id="PTHR30518:SF2">
    <property type="entry name" value="ENDOLYTIC MUREIN TRANSGLYCOSYLASE"/>
    <property type="match status" value="1"/>
</dbReference>
<evidence type="ECO:0000256" key="5">
    <source>
        <dbReference type="ARBA" id="ARBA00023239"/>
    </source>
</evidence>
<keyword evidence="2" id="KW-0812">Transmembrane</keyword>
<dbReference type="Gene3D" id="3.30.160.60">
    <property type="entry name" value="Classic Zinc Finger"/>
    <property type="match status" value="1"/>
</dbReference>
<organism evidence="7 8">
    <name type="scientific">Candidatus Jorgensenbacteria bacterium CG23_combo_of_CG06-09_8_20_14_all_54_14</name>
    <dbReference type="NCBI Taxonomy" id="1974595"/>
    <lineage>
        <taxon>Bacteria</taxon>
        <taxon>Candidatus Joergenseniibacteriota</taxon>
    </lineage>
</organism>
<evidence type="ECO:0000256" key="6">
    <source>
        <dbReference type="ARBA" id="ARBA00023316"/>
    </source>
</evidence>
<dbReference type="AlphaFoldDB" id="A0A2G9Z9M7"/>
<dbReference type="Pfam" id="PF02618">
    <property type="entry name" value="YceG"/>
    <property type="match status" value="1"/>
</dbReference>
<dbReference type="PANTHER" id="PTHR30518">
    <property type="entry name" value="ENDOLYTIC MUREIN TRANSGLYCOSYLASE"/>
    <property type="match status" value="1"/>
</dbReference>
<dbReference type="GO" id="GO:0071555">
    <property type="term" value="P:cell wall organization"/>
    <property type="evidence" value="ECO:0007669"/>
    <property type="project" value="UniProtKB-KW"/>
</dbReference>
<keyword evidence="6" id="KW-0961">Cell wall biogenesis/degradation</keyword>
<gene>
    <name evidence="7" type="ORF">COX26_01940</name>
</gene>
<proteinExistence type="predicted"/>
<evidence type="ECO:0000256" key="1">
    <source>
        <dbReference type="ARBA" id="ARBA00022475"/>
    </source>
</evidence>
<keyword evidence="4" id="KW-0472">Membrane</keyword>
<evidence type="ECO:0000313" key="8">
    <source>
        <dbReference type="Proteomes" id="UP000228812"/>
    </source>
</evidence>
<evidence type="ECO:0000256" key="4">
    <source>
        <dbReference type="ARBA" id="ARBA00023136"/>
    </source>
</evidence>
<protein>
    <recommendedName>
        <fullName evidence="9">Endolytic transglycosylase MltG</fullName>
    </recommendedName>
</protein>
<evidence type="ECO:0000256" key="3">
    <source>
        <dbReference type="ARBA" id="ARBA00022989"/>
    </source>
</evidence>
<accession>A0A2G9Z9M7</accession>
<keyword evidence="5" id="KW-0456">Lyase</keyword>
<comment type="caution">
    <text evidence="7">The sequence shown here is derived from an EMBL/GenBank/DDBJ whole genome shotgun (WGS) entry which is preliminary data.</text>
</comment>
<dbReference type="Proteomes" id="UP000228812">
    <property type="component" value="Unassembled WGS sequence"/>
</dbReference>
<dbReference type="InterPro" id="IPR003770">
    <property type="entry name" value="MLTG-like"/>
</dbReference>
<name>A0A2G9Z9M7_9BACT</name>
<reference evidence="7 8" key="1">
    <citation type="submission" date="2017-09" db="EMBL/GenBank/DDBJ databases">
        <title>Depth-based differentiation of microbial function through sediment-hosted aquifers and enrichment of novel symbionts in the deep terrestrial subsurface.</title>
        <authorList>
            <person name="Probst A.J."/>
            <person name="Ladd B."/>
            <person name="Jarett J.K."/>
            <person name="Geller-Mcgrath D.E."/>
            <person name="Sieber C.M."/>
            <person name="Emerson J.B."/>
            <person name="Anantharaman K."/>
            <person name="Thomas B.C."/>
            <person name="Malmstrom R."/>
            <person name="Stieglmeier M."/>
            <person name="Klingl A."/>
            <person name="Woyke T."/>
            <person name="Ryan C.M."/>
            <person name="Banfield J.F."/>
        </authorList>
    </citation>
    <scope>NUCLEOTIDE SEQUENCE [LARGE SCALE GENOMIC DNA]</scope>
    <source>
        <strain evidence="7">CG23_combo_of_CG06-09_8_20_14_all_54_14</strain>
    </source>
</reference>
<evidence type="ECO:0000256" key="2">
    <source>
        <dbReference type="ARBA" id="ARBA00022692"/>
    </source>
</evidence>
<dbReference type="NCBIfam" id="TIGR00247">
    <property type="entry name" value="endolytic transglycosylase MltG"/>
    <property type="match status" value="1"/>
</dbReference>
<keyword evidence="3" id="KW-1133">Transmembrane helix</keyword>
<evidence type="ECO:0008006" key="9">
    <source>
        <dbReference type="Google" id="ProtNLM"/>
    </source>
</evidence>
<evidence type="ECO:0000313" key="7">
    <source>
        <dbReference type="EMBL" id="PIP29844.1"/>
    </source>
</evidence>
<dbReference type="EMBL" id="PCRZ01000033">
    <property type="protein sequence ID" value="PIP29844.1"/>
    <property type="molecule type" value="Genomic_DNA"/>
</dbReference>
<sequence>MSVPQMVGVLTAGGKNDVLVTVPEGSTVKDIDALLTGAGVRAGGLLAALPPSSFSLEYPFLANVRSLEGFLFPDSYYISLDASAEDVARQMLDNFMRKAWPSFSGVNEWYERLTLASFLEREVETFADRQVVAGILLKRLRLGMPLQVDATLSYAKCGGLLRGCETIRVERADVSVDSPYNTYQRLGWTPTPIANPGAVAIRAALSPAVSPYLYYLSARGSGTTYFSRTLEEHNAKRARYL</sequence>
<dbReference type="GO" id="GO:0016829">
    <property type="term" value="F:lyase activity"/>
    <property type="evidence" value="ECO:0007669"/>
    <property type="project" value="UniProtKB-KW"/>
</dbReference>
<keyword evidence="1" id="KW-1003">Cell membrane</keyword>